<keyword evidence="2" id="KW-0611">Plant defense</keyword>
<reference evidence="8" key="1">
    <citation type="submission" date="2019-12" db="EMBL/GenBank/DDBJ databases">
        <authorList>
            <person name="Hu Y."/>
        </authorList>
    </citation>
    <scope>NUCLEOTIDE SEQUENCE</scope>
    <source>
        <strain evidence="8">Cac170</strain>
    </source>
</reference>
<keyword evidence="4" id="KW-0238">DNA-binding</keyword>
<feature type="domain" description="AP2/ERF" evidence="7">
    <location>
        <begin position="288"/>
        <end position="345"/>
    </location>
</feature>
<dbReference type="Gene3D" id="3.30.730.10">
    <property type="entry name" value="AP2/ERF domain"/>
    <property type="match status" value="1"/>
</dbReference>
<keyword evidence="6" id="KW-0539">Nucleus</keyword>
<dbReference type="EMBL" id="MN863707">
    <property type="protein sequence ID" value="QNI23905.1"/>
    <property type="molecule type" value="mRNA"/>
</dbReference>
<dbReference type="SUPFAM" id="SSF54171">
    <property type="entry name" value="DNA-binding domain"/>
    <property type="match status" value="1"/>
</dbReference>
<dbReference type="InterPro" id="IPR036955">
    <property type="entry name" value="AP2/ERF_dom_sf"/>
</dbReference>
<evidence type="ECO:0000256" key="5">
    <source>
        <dbReference type="ARBA" id="ARBA00023163"/>
    </source>
</evidence>
<proteinExistence type="evidence at transcript level"/>
<evidence type="ECO:0000256" key="1">
    <source>
        <dbReference type="ARBA" id="ARBA00004123"/>
    </source>
</evidence>
<dbReference type="InterPro" id="IPR016177">
    <property type="entry name" value="DNA-bd_dom_sf"/>
</dbReference>
<evidence type="ECO:0000256" key="3">
    <source>
        <dbReference type="ARBA" id="ARBA00023015"/>
    </source>
</evidence>
<evidence type="ECO:0000259" key="7">
    <source>
        <dbReference type="PROSITE" id="PS51032"/>
    </source>
</evidence>
<dbReference type="PRINTS" id="PR00367">
    <property type="entry name" value="ETHRSPELEMNT"/>
</dbReference>
<keyword evidence="3" id="KW-0805">Transcription regulation</keyword>
<evidence type="ECO:0000256" key="6">
    <source>
        <dbReference type="ARBA" id="ARBA00023242"/>
    </source>
</evidence>
<dbReference type="FunFam" id="3.30.730.10:FF:000001">
    <property type="entry name" value="Ethylene-responsive transcription factor 2"/>
    <property type="match status" value="1"/>
</dbReference>
<dbReference type="SMART" id="SM00380">
    <property type="entry name" value="AP2"/>
    <property type="match status" value="1"/>
</dbReference>
<dbReference type="AlphaFoldDB" id="A0A7G8AUN6"/>
<evidence type="ECO:0000256" key="4">
    <source>
        <dbReference type="ARBA" id="ARBA00023125"/>
    </source>
</evidence>
<comment type="subcellular location">
    <subcellularLocation>
        <location evidence="1">Nucleus</location>
    </subcellularLocation>
</comment>
<protein>
    <submittedName>
        <fullName evidence="8">AP2/ERF transcription factor</fullName>
    </submittedName>
</protein>
<keyword evidence="5" id="KW-0804">Transcription</keyword>
<dbReference type="InterPro" id="IPR044808">
    <property type="entry name" value="ERF_plant"/>
</dbReference>
<dbReference type="GO" id="GO:0005634">
    <property type="term" value="C:nucleus"/>
    <property type="evidence" value="ECO:0007669"/>
    <property type="project" value="UniProtKB-SubCell"/>
</dbReference>
<dbReference type="PANTHER" id="PTHR31190">
    <property type="entry name" value="DNA-BINDING DOMAIN"/>
    <property type="match status" value="1"/>
</dbReference>
<dbReference type="GO" id="GO:0003700">
    <property type="term" value="F:DNA-binding transcription factor activity"/>
    <property type="evidence" value="ECO:0007669"/>
    <property type="project" value="InterPro"/>
</dbReference>
<sequence>MSVSFLLRNSHPPNHSEVKCFSQYVFKGCRAIVVVCYPLPEAAVIRVSPTIDLNAAHYVNLYLSLPGIHGPIQFSNLQSPPSTFSSWVRHLATRLIVYFSPGYLSYIRLTWKLTRENIQINVQTACTAGSHVESVPFTKPYIYIKSRNRSPVASSASSLRILITSVLSVLTFLKNQSADISRTDMPSPSMQFTPDQEFSIMVSTFKHVISGGDDSPTSAGSQLLRAIQGASTSTLPSTSGTAKVDQIITVLSLPDAETCKFCKIDGCLGCNFFSAATTTGRKRRTRKNYRGVRQRPWGKWAAEIRDPRRAARVWLGTFQTAEEAARAYDRAAFEFRGDKAKLNFPLSDYAEKQSSQHREATT</sequence>
<dbReference type="GO" id="GO:0003677">
    <property type="term" value="F:DNA binding"/>
    <property type="evidence" value="ECO:0007669"/>
    <property type="project" value="UniProtKB-KW"/>
</dbReference>
<accession>A0A7G8AUN6</accession>
<dbReference type="Pfam" id="PF00847">
    <property type="entry name" value="AP2"/>
    <property type="match status" value="1"/>
</dbReference>
<reference evidence="8" key="2">
    <citation type="journal article" date="2020" name="Chin J Nat Med">
        <title>Genome-wide identification and analysis of AP2/ERF transcription factors related to camptothecin biosynthesis in Camptotheca acuminata.</title>
        <authorList>
            <person name="Hu Y.T."/>
            <person name="Xu Z.C."/>
            <person name="Tian Y."/>
            <person name="Gao R.R."/>
            <person name="Ji A.J."/>
            <person name="Pu X.D."/>
            <person name="Wang Y."/>
            <person name="Liu X."/>
            <person name="Song J.Y."/>
        </authorList>
    </citation>
    <scope>NUCLEOTIDE SEQUENCE</scope>
    <source>
        <strain evidence="8">Cac170</strain>
    </source>
</reference>
<dbReference type="GO" id="GO:0006952">
    <property type="term" value="P:defense response"/>
    <property type="evidence" value="ECO:0007669"/>
    <property type="project" value="UniProtKB-KW"/>
</dbReference>
<evidence type="ECO:0000256" key="2">
    <source>
        <dbReference type="ARBA" id="ARBA00022821"/>
    </source>
</evidence>
<dbReference type="GO" id="GO:0009873">
    <property type="term" value="P:ethylene-activated signaling pathway"/>
    <property type="evidence" value="ECO:0007669"/>
    <property type="project" value="InterPro"/>
</dbReference>
<organism evidence="8">
    <name type="scientific">Camptotheca acuminata</name>
    <name type="common">Happy tree</name>
    <dbReference type="NCBI Taxonomy" id="16922"/>
    <lineage>
        <taxon>Eukaryota</taxon>
        <taxon>Viridiplantae</taxon>
        <taxon>Streptophyta</taxon>
        <taxon>Embryophyta</taxon>
        <taxon>Tracheophyta</taxon>
        <taxon>Spermatophyta</taxon>
        <taxon>Magnoliopsida</taxon>
        <taxon>eudicotyledons</taxon>
        <taxon>Gunneridae</taxon>
        <taxon>Pentapetalae</taxon>
        <taxon>asterids</taxon>
        <taxon>Cornales</taxon>
        <taxon>Nyssaceae</taxon>
        <taxon>Camptotheca</taxon>
    </lineage>
</organism>
<evidence type="ECO:0000313" key="8">
    <source>
        <dbReference type="EMBL" id="QNI23905.1"/>
    </source>
</evidence>
<dbReference type="PROSITE" id="PS51032">
    <property type="entry name" value="AP2_ERF"/>
    <property type="match status" value="1"/>
</dbReference>
<name>A0A7G8AUN6_CAMAC</name>
<dbReference type="CDD" id="cd00018">
    <property type="entry name" value="AP2"/>
    <property type="match status" value="1"/>
</dbReference>
<dbReference type="InterPro" id="IPR001471">
    <property type="entry name" value="AP2/ERF_dom"/>
</dbReference>